<dbReference type="OrthoDB" id="20872at2759"/>
<proteinExistence type="predicted"/>
<sequence>MSAAQTIIHGEYETVSIVHRSVYDFITRRSSPSRWYSLHTALASRFDMATKCLSSMNPADVRDVGNFSRAERGLENGVTSESSVYHFLSEDHEGIVGVEPQPTTIPGEAAPGADETPVLPSTGPTEGGALPETSGAEQLSTGSSSDPMHVPRITSVSEQDNFGGEDVDLGPMEEDTVKYFAEMFKKWGISGNNT</sequence>
<keyword evidence="3" id="KW-1185">Reference proteome</keyword>
<dbReference type="Proteomes" id="UP000544331">
    <property type="component" value="Unassembled WGS sequence"/>
</dbReference>
<name>A0A8H5YIY5_9HYPO</name>
<accession>A0A8H5YIY5</accession>
<protein>
    <submittedName>
        <fullName evidence="2">Uncharacterized protein</fullName>
    </submittedName>
</protein>
<evidence type="ECO:0000313" key="2">
    <source>
        <dbReference type="EMBL" id="KAF5712206.1"/>
    </source>
</evidence>
<evidence type="ECO:0000313" key="3">
    <source>
        <dbReference type="Proteomes" id="UP000544331"/>
    </source>
</evidence>
<dbReference type="AlphaFoldDB" id="A0A8H5YIY5"/>
<comment type="caution">
    <text evidence="2">The sequence shown here is derived from an EMBL/GenBank/DDBJ whole genome shotgun (WGS) entry which is preliminary data.</text>
</comment>
<feature type="compositionally biased region" description="Polar residues" evidence="1">
    <location>
        <begin position="135"/>
        <end position="146"/>
    </location>
</feature>
<gene>
    <name evidence="2" type="ORF">FMUND_8628</name>
</gene>
<reference evidence="2 3" key="1">
    <citation type="submission" date="2020-05" db="EMBL/GenBank/DDBJ databases">
        <title>Identification and distribution of gene clusters putatively required for synthesis of sphingolipid metabolism inhibitors in phylogenetically diverse species of the filamentous fungus Fusarium.</title>
        <authorList>
            <person name="Kim H.-S."/>
            <person name="Busman M."/>
            <person name="Brown D.W."/>
            <person name="Divon H."/>
            <person name="Uhlig S."/>
            <person name="Proctor R.H."/>
        </authorList>
    </citation>
    <scope>NUCLEOTIDE SEQUENCE [LARGE SCALE GENOMIC DNA]</scope>
    <source>
        <strain evidence="2 3">NRRL 66235</strain>
    </source>
</reference>
<evidence type="ECO:0000256" key="1">
    <source>
        <dbReference type="SAM" id="MobiDB-lite"/>
    </source>
</evidence>
<feature type="region of interest" description="Disordered" evidence="1">
    <location>
        <begin position="102"/>
        <end position="151"/>
    </location>
</feature>
<organism evidence="2 3">
    <name type="scientific">Fusarium mundagurra</name>
    <dbReference type="NCBI Taxonomy" id="1567541"/>
    <lineage>
        <taxon>Eukaryota</taxon>
        <taxon>Fungi</taxon>
        <taxon>Dikarya</taxon>
        <taxon>Ascomycota</taxon>
        <taxon>Pezizomycotina</taxon>
        <taxon>Sordariomycetes</taxon>
        <taxon>Hypocreomycetidae</taxon>
        <taxon>Hypocreales</taxon>
        <taxon>Nectriaceae</taxon>
        <taxon>Fusarium</taxon>
        <taxon>Fusarium fujikuroi species complex</taxon>
    </lineage>
</organism>
<dbReference type="EMBL" id="JAAOAN010000283">
    <property type="protein sequence ID" value="KAF5712206.1"/>
    <property type="molecule type" value="Genomic_DNA"/>
</dbReference>